<evidence type="ECO:0000256" key="1">
    <source>
        <dbReference type="SAM" id="MobiDB-lite"/>
    </source>
</evidence>
<proteinExistence type="predicted"/>
<dbReference type="Proteomes" id="UP000197138">
    <property type="component" value="Unassembled WGS sequence"/>
</dbReference>
<protein>
    <submittedName>
        <fullName evidence="2">Uncharacterized protein</fullName>
    </submittedName>
</protein>
<sequence length="111" mass="12104">MVTQVGSSKWVLQLSGPGKLGWYSRPSKVGESFAIVADNSKSTADSFSGSNLLGEGEGETQWGTGDCSIGETPLRTARNEKEKEECRCNLWDSFEHILRLISECGDYGDSH</sequence>
<evidence type="ECO:0000313" key="2">
    <source>
        <dbReference type="EMBL" id="OWM83107.1"/>
    </source>
</evidence>
<reference evidence="3" key="1">
    <citation type="journal article" date="2017" name="Plant J.">
        <title>The pomegranate (Punica granatum L.) genome and the genomics of punicalagin biosynthesis.</title>
        <authorList>
            <person name="Qin G."/>
            <person name="Xu C."/>
            <person name="Ming R."/>
            <person name="Tang H."/>
            <person name="Guyot R."/>
            <person name="Kramer E.M."/>
            <person name="Hu Y."/>
            <person name="Yi X."/>
            <person name="Qi Y."/>
            <person name="Xu X."/>
            <person name="Gao Z."/>
            <person name="Pan H."/>
            <person name="Jian J."/>
            <person name="Tian Y."/>
            <person name="Yue Z."/>
            <person name="Xu Y."/>
        </authorList>
    </citation>
    <scope>NUCLEOTIDE SEQUENCE [LARGE SCALE GENOMIC DNA]</scope>
    <source>
        <strain evidence="3">cv. Dabenzi</strain>
    </source>
</reference>
<evidence type="ECO:0000313" key="3">
    <source>
        <dbReference type="Proteomes" id="UP000197138"/>
    </source>
</evidence>
<dbReference type="EMBL" id="MTKT01001935">
    <property type="protein sequence ID" value="OWM83107.1"/>
    <property type="molecule type" value="Genomic_DNA"/>
</dbReference>
<feature type="region of interest" description="Disordered" evidence="1">
    <location>
        <begin position="42"/>
        <end position="67"/>
    </location>
</feature>
<comment type="caution">
    <text evidence="2">The sequence shown here is derived from an EMBL/GenBank/DDBJ whole genome shotgun (WGS) entry which is preliminary data.</text>
</comment>
<gene>
    <name evidence="2" type="ORF">CDL15_Pgr011789</name>
</gene>
<name>A0A218XDT1_PUNGR</name>
<feature type="compositionally biased region" description="Polar residues" evidence="1">
    <location>
        <begin position="42"/>
        <end position="51"/>
    </location>
</feature>
<organism evidence="2 3">
    <name type="scientific">Punica granatum</name>
    <name type="common">Pomegranate</name>
    <dbReference type="NCBI Taxonomy" id="22663"/>
    <lineage>
        <taxon>Eukaryota</taxon>
        <taxon>Viridiplantae</taxon>
        <taxon>Streptophyta</taxon>
        <taxon>Embryophyta</taxon>
        <taxon>Tracheophyta</taxon>
        <taxon>Spermatophyta</taxon>
        <taxon>Magnoliopsida</taxon>
        <taxon>eudicotyledons</taxon>
        <taxon>Gunneridae</taxon>
        <taxon>Pentapetalae</taxon>
        <taxon>rosids</taxon>
        <taxon>malvids</taxon>
        <taxon>Myrtales</taxon>
        <taxon>Lythraceae</taxon>
        <taxon>Punica</taxon>
    </lineage>
</organism>
<accession>A0A218XDT1</accession>
<dbReference type="AlphaFoldDB" id="A0A218XDT1"/>